<evidence type="ECO:0000256" key="7">
    <source>
        <dbReference type="SAM" id="MobiDB-lite"/>
    </source>
</evidence>
<evidence type="ECO:0000256" key="4">
    <source>
        <dbReference type="ARBA" id="ARBA00022701"/>
    </source>
</evidence>
<evidence type="ECO:0000259" key="8">
    <source>
        <dbReference type="Pfam" id="PF06886"/>
    </source>
</evidence>
<evidence type="ECO:0000313" key="10">
    <source>
        <dbReference type="Proteomes" id="UP000886885"/>
    </source>
</evidence>
<feature type="domain" description="TPX2 C-terminal" evidence="8">
    <location>
        <begin position="440"/>
        <end position="501"/>
    </location>
</feature>
<gene>
    <name evidence="9" type="ORF">POTOM_002601</name>
</gene>
<feature type="region of interest" description="Disordered" evidence="7">
    <location>
        <begin position="318"/>
        <end position="338"/>
    </location>
</feature>
<dbReference type="EMBL" id="JAAWWB010000001">
    <property type="protein sequence ID" value="KAG6793393.1"/>
    <property type="molecule type" value="Genomic_DNA"/>
</dbReference>
<dbReference type="Pfam" id="PF06886">
    <property type="entry name" value="TPX2"/>
    <property type="match status" value="1"/>
</dbReference>
<evidence type="ECO:0000256" key="6">
    <source>
        <dbReference type="SAM" id="Coils"/>
    </source>
</evidence>
<feature type="region of interest" description="Disordered" evidence="7">
    <location>
        <begin position="229"/>
        <end position="297"/>
    </location>
</feature>
<sequence>MGDTTCVMQPFSYAAGISNDAKEGNPIHALGQSISFGRFMSDSLSWEKWSSFSHNRYVEEAEKFSRPGSVAQKKAFFEAHYRNLAARKAAALLEQANAEANNVEEPENEVGIPDKTAQDSLTVATNSQEAGEREEAHVQQVNSEASFVADDNTRTSNVDMERSESSNVEEVEPSAENEILVENCVKIETLNQIVNVDNKEEVKEMELSVSKQMEKPLLKDFMSCKDDAASMSKKKPAVSSSKSSIYDKASKLPSTPAKPAPSVRAKKENTATPISKKSALESVERRKPTPKSTHKSMNFTPAREFNRITSSIIRKIDNSRVGSHSKSSKDCPTPSRTPMMMGSIAESKHPLATPQSEKRRYLVKLRQKHLFTPRHQEAKQFAQNGISSQKSNNINTAYYIVQSTYFRLPVLGKNRKTDHSPQVHLYPSASGLKKELQEERRQKLEEKFNAYQAQKVQLQVTLKEKAETELKRLRQSLCFKARPLPDFYKQRVAPNNQMEKVPLTHSESPEPGRKMTPSKIRSASQLPQWSSLKNSGSKDAMQKKSDNPRSLASRLKASPHENTSPNIQHE</sequence>
<keyword evidence="10" id="KW-1185">Reference proteome</keyword>
<evidence type="ECO:0000256" key="2">
    <source>
        <dbReference type="ARBA" id="ARBA00005885"/>
    </source>
</evidence>
<comment type="subcellular location">
    <subcellularLocation>
        <location evidence="1">Cytoplasm</location>
        <location evidence="1">Cytoskeleton</location>
    </subcellularLocation>
</comment>
<keyword evidence="5" id="KW-0206">Cytoskeleton</keyword>
<evidence type="ECO:0000256" key="5">
    <source>
        <dbReference type="ARBA" id="ARBA00023212"/>
    </source>
</evidence>
<name>A0A8X8DK55_POPTO</name>
<feature type="compositionally biased region" description="Basic and acidic residues" evidence="7">
    <location>
        <begin position="278"/>
        <end position="287"/>
    </location>
</feature>
<feature type="compositionally biased region" description="Polar residues" evidence="7">
    <location>
        <begin position="519"/>
        <end position="537"/>
    </location>
</feature>
<feature type="coiled-coil region" evidence="6">
    <location>
        <begin position="434"/>
        <end position="461"/>
    </location>
</feature>
<proteinExistence type="inferred from homology"/>
<dbReference type="InterPro" id="IPR044216">
    <property type="entry name" value="WDL7"/>
</dbReference>
<keyword evidence="3" id="KW-0963">Cytoplasm</keyword>
<organism evidence="9 10">
    <name type="scientific">Populus tomentosa</name>
    <name type="common">Chinese white poplar</name>
    <dbReference type="NCBI Taxonomy" id="118781"/>
    <lineage>
        <taxon>Eukaryota</taxon>
        <taxon>Viridiplantae</taxon>
        <taxon>Streptophyta</taxon>
        <taxon>Embryophyta</taxon>
        <taxon>Tracheophyta</taxon>
        <taxon>Spermatophyta</taxon>
        <taxon>Magnoliopsida</taxon>
        <taxon>eudicotyledons</taxon>
        <taxon>Gunneridae</taxon>
        <taxon>Pentapetalae</taxon>
        <taxon>rosids</taxon>
        <taxon>fabids</taxon>
        <taxon>Malpighiales</taxon>
        <taxon>Salicaceae</taxon>
        <taxon>Saliceae</taxon>
        <taxon>Populus</taxon>
    </lineage>
</organism>
<reference evidence="9" key="1">
    <citation type="journal article" date="2020" name="bioRxiv">
        <title>Hybrid origin of Populus tomentosa Carr. identified through genome sequencing and phylogenomic analysis.</title>
        <authorList>
            <person name="An X."/>
            <person name="Gao K."/>
            <person name="Chen Z."/>
            <person name="Li J."/>
            <person name="Yang X."/>
            <person name="Yang X."/>
            <person name="Zhou J."/>
            <person name="Guo T."/>
            <person name="Zhao T."/>
            <person name="Huang S."/>
            <person name="Miao D."/>
            <person name="Khan W.U."/>
            <person name="Rao P."/>
            <person name="Ye M."/>
            <person name="Lei B."/>
            <person name="Liao W."/>
            <person name="Wang J."/>
            <person name="Ji L."/>
            <person name="Li Y."/>
            <person name="Guo B."/>
            <person name="Mustafa N.S."/>
            <person name="Li S."/>
            <person name="Yun Q."/>
            <person name="Keller S.R."/>
            <person name="Mao J."/>
            <person name="Zhang R."/>
            <person name="Strauss S.H."/>
        </authorList>
    </citation>
    <scope>NUCLEOTIDE SEQUENCE</scope>
    <source>
        <strain evidence="9">GM15</strain>
        <tissue evidence="9">Leaf</tissue>
    </source>
</reference>
<comment type="caution">
    <text evidence="9">The sequence shown here is derived from an EMBL/GenBank/DDBJ whole genome shotgun (WGS) entry which is preliminary data.</text>
</comment>
<dbReference type="Proteomes" id="UP000886885">
    <property type="component" value="Chromosome 1A"/>
</dbReference>
<dbReference type="PANTHER" id="PTHR47067">
    <property type="entry name" value="TPX2 (TARGETING PROTEIN FOR XKLP2) PROTEIN FAMILY-RELATED"/>
    <property type="match status" value="1"/>
</dbReference>
<dbReference type="InterPro" id="IPR027329">
    <property type="entry name" value="TPX2_C"/>
</dbReference>
<dbReference type="OrthoDB" id="621651at2759"/>
<evidence type="ECO:0000313" key="9">
    <source>
        <dbReference type="EMBL" id="KAG6793393.1"/>
    </source>
</evidence>
<evidence type="ECO:0000256" key="1">
    <source>
        <dbReference type="ARBA" id="ARBA00004245"/>
    </source>
</evidence>
<dbReference type="PANTHER" id="PTHR47067:SF7">
    <property type="entry name" value="TPX2 (TARGETING PROTEIN FOR XKLP2) PROTEIN FAMILY"/>
    <property type="match status" value="1"/>
</dbReference>
<feature type="compositionally biased region" description="Polar residues" evidence="7">
    <location>
        <begin position="560"/>
        <end position="570"/>
    </location>
</feature>
<protein>
    <recommendedName>
        <fullName evidence="8">TPX2 C-terminal domain-containing protein</fullName>
    </recommendedName>
</protein>
<dbReference type="AlphaFoldDB" id="A0A8X8DK55"/>
<comment type="similarity">
    <text evidence="2">Belongs to the TPX2 family.</text>
</comment>
<keyword evidence="4" id="KW-0493">Microtubule</keyword>
<evidence type="ECO:0000256" key="3">
    <source>
        <dbReference type="ARBA" id="ARBA00022490"/>
    </source>
</evidence>
<keyword evidence="6" id="KW-0175">Coiled coil</keyword>
<accession>A0A8X8DK55</accession>
<dbReference type="GO" id="GO:0005874">
    <property type="term" value="C:microtubule"/>
    <property type="evidence" value="ECO:0007669"/>
    <property type="project" value="UniProtKB-KW"/>
</dbReference>
<feature type="compositionally biased region" description="Low complexity" evidence="7">
    <location>
        <begin position="237"/>
        <end position="247"/>
    </location>
</feature>
<feature type="region of interest" description="Disordered" evidence="7">
    <location>
        <begin position="490"/>
        <end position="570"/>
    </location>
</feature>